<dbReference type="SMART" id="SM00267">
    <property type="entry name" value="GGDEF"/>
    <property type="match status" value="1"/>
</dbReference>
<name>A0A6N8U5D1_9FIRM</name>
<reference evidence="4 5" key="2">
    <citation type="submission" date="2020-01" db="EMBL/GenBank/DDBJ databases">
        <title>Clostridiaceae sp. nov. isolated from the gut of human by culturomics.</title>
        <authorList>
            <person name="Chang Y."/>
        </authorList>
    </citation>
    <scope>NUCLEOTIDE SEQUENCE [LARGE SCALE GENOMIC DNA]</scope>
    <source>
        <strain evidence="4 5">DONG20-135</strain>
    </source>
</reference>
<accession>A0A6N8U5D1</accession>
<sequence length="740" mass="85612">MRTKFRLIMAVVSIVSALCIVITSFYFIRNVQTQLWKKTVTDILEVTTQGRHALDTYIEKDYDTLSLFVNEISRLKSNDTDHIKKIIELFDEDVTSFYCSNLMNSNTYSDQSDGVYTLSEEQRLQYLSMSDSGIQEPYYDSFTGVKTISVYERFTFADGAQAIALKSRTVQTVVDSFALSFFDNTGFSYIVNDRGDVLIRSLHRNSNRTFQNLFDIIDLEGNDEEKINIFQSKLKYRSSGSVQFHYQDKEYIYCYVPMESVDGWYLISIIPSDIVMSQANTIIYNAIGLCVLIMLCLAMVGYVFYRSNKKHHQEVEDLAFYDNLTKLYRYEKFLMEGDRILRSSKDAFVLYIDIIGFKLLNDMEGYDYGDRVLKFMADMLRQVSQPEDITCRISGDDFILMGCCESKDEILELASRIQDLAAKGLDENRSINTRIGICMQKDTGQTSGIEISSMIDWARMAQKSVDERSEKNCRFYNHQLRSTLIKDAELEKDMNRALQKGEFLYLIQPKFTLDGKHIVGGEALVRWLRNGVFVGPGEFIPLFERNGFIRRLDEYVFEKVCQDIQDRIQRQLPIVPISVNVSRAHLYWDNFADTYIAIKEKYQIPDGILELELTENILIRNVQEVLPIMKKLADNGFSCSIDDFGSGYSSLNTLKDLPVDVVKMDKVFFDQNDHMERNQIVLRNMIMMAKQLSMKVVAEGIENEAQLAMIKDTECDMVQGFLYARPIDKQEFYKELDPNE</sequence>
<dbReference type="Pfam" id="PF00563">
    <property type="entry name" value="EAL"/>
    <property type="match status" value="1"/>
</dbReference>
<dbReference type="Gene3D" id="3.20.20.450">
    <property type="entry name" value="EAL domain"/>
    <property type="match status" value="1"/>
</dbReference>
<feature type="transmembrane region" description="Helical" evidence="1">
    <location>
        <begin position="7"/>
        <end position="28"/>
    </location>
</feature>
<dbReference type="SUPFAM" id="SSF141868">
    <property type="entry name" value="EAL domain-like"/>
    <property type="match status" value="1"/>
</dbReference>
<dbReference type="PANTHER" id="PTHR33121">
    <property type="entry name" value="CYCLIC DI-GMP PHOSPHODIESTERASE PDEF"/>
    <property type="match status" value="1"/>
</dbReference>
<dbReference type="RefSeq" id="WP_160624513.1">
    <property type="nucleotide sequence ID" value="NZ_WUUQ01000001.1"/>
</dbReference>
<keyword evidence="1" id="KW-0812">Transmembrane</keyword>
<dbReference type="Gene3D" id="3.30.70.270">
    <property type="match status" value="1"/>
</dbReference>
<comment type="caution">
    <text evidence="4">The sequence shown here is derived from an EMBL/GenBank/DDBJ whole genome shotgun (WGS) entry which is preliminary data.</text>
</comment>
<evidence type="ECO:0000256" key="1">
    <source>
        <dbReference type="SAM" id="Phobius"/>
    </source>
</evidence>
<dbReference type="CDD" id="cd01949">
    <property type="entry name" value="GGDEF"/>
    <property type="match status" value="1"/>
</dbReference>
<evidence type="ECO:0000259" key="3">
    <source>
        <dbReference type="PROSITE" id="PS50887"/>
    </source>
</evidence>
<organism evidence="4 5">
    <name type="scientific">Copranaerobaculum intestinale</name>
    <dbReference type="NCBI Taxonomy" id="2692629"/>
    <lineage>
        <taxon>Bacteria</taxon>
        <taxon>Bacillati</taxon>
        <taxon>Bacillota</taxon>
        <taxon>Erysipelotrichia</taxon>
        <taxon>Erysipelotrichales</taxon>
        <taxon>Erysipelotrichaceae</taxon>
        <taxon>Copranaerobaculum</taxon>
    </lineage>
</organism>
<dbReference type="InterPro" id="IPR029787">
    <property type="entry name" value="Nucleotide_cyclase"/>
</dbReference>
<feature type="transmembrane region" description="Helical" evidence="1">
    <location>
        <begin position="282"/>
        <end position="305"/>
    </location>
</feature>
<reference evidence="4 5" key="1">
    <citation type="submission" date="2019-12" db="EMBL/GenBank/DDBJ databases">
        <authorList>
            <person name="Yang R."/>
        </authorList>
    </citation>
    <scope>NUCLEOTIDE SEQUENCE [LARGE SCALE GENOMIC DNA]</scope>
    <source>
        <strain evidence="4 5">DONG20-135</strain>
    </source>
</reference>
<dbReference type="SMART" id="SM00052">
    <property type="entry name" value="EAL"/>
    <property type="match status" value="1"/>
</dbReference>
<dbReference type="PROSITE" id="PS50883">
    <property type="entry name" value="EAL"/>
    <property type="match status" value="1"/>
</dbReference>
<dbReference type="NCBIfam" id="TIGR00254">
    <property type="entry name" value="GGDEF"/>
    <property type="match status" value="1"/>
</dbReference>
<dbReference type="PANTHER" id="PTHR33121:SF71">
    <property type="entry name" value="OXYGEN SENSOR PROTEIN DOSP"/>
    <property type="match status" value="1"/>
</dbReference>
<feature type="domain" description="EAL" evidence="2">
    <location>
        <begin position="487"/>
        <end position="740"/>
    </location>
</feature>
<protein>
    <submittedName>
        <fullName evidence="4">EAL domain-containing protein</fullName>
    </submittedName>
</protein>
<dbReference type="CDD" id="cd12912">
    <property type="entry name" value="PDC2_MCP_like"/>
    <property type="match status" value="1"/>
</dbReference>
<dbReference type="Proteomes" id="UP000434036">
    <property type="component" value="Unassembled WGS sequence"/>
</dbReference>
<dbReference type="AlphaFoldDB" id="A0A6N8U5D1"/>
<dbReference type="InterPro" id="IPR050706">
    <property type="entry name" value="Cyclic-di-GMP_PDE-like"/>
</dbReference>
<dbReference type="Pfam" id="PF00990">
    <property type="entry name" value="GGDEF"/>
    <property type="match status" value="1"/>
</dbReference>
<dbReference type="InterPro" id="IPR001633">
    <property type="entry name" value="EAL_dom"/>
</dbReference>
<keyword evidence="1" id="KW-0472">Membrane</keyword>
<evidence type="ECO:0000313" key="4">
    <source>
        <dbReference type="EMBL" id="MXQ73091.1"/>
    </source>
</evidence>
<gene>
    <name evidence="4" type="ORF">GSF08_03965</name>
</gene>
<feature type="domain" description="GGDEF" evidence="3">
    <location>
        <begin position="345"/>
        <end position="478"/>
    </location>
</feature>
<dbReference type="CDD" id="cd01948">
    <property type="entry name" value="EAL"/>
    <property type="match status" value="1"/>
</dbReference>
<evidence type="ECO:0000259" key="2">
    <source>
        <dbReference type="PROSITE" id="PS50883"/>
    </source>
</evidence>
<dbReference type="PROSITE" id="PS50887">
    <property type="entry name" value="GGDEF"/>
    <property type="match status" value="1"/>
</dbReference>
<dbReference type="EMBL" id="WUUQ01000001">
    <property type="protein sequence ID" value="MXQ73091.1"/>
    <property type="molecule type" value="Genomic_DNA"/>
</dbReference>
<dbReference type="InterPro" id="IPR035919">
    <property type="entry name" value="EAL_sf"/>
</dbReference>
<evidence type="ECO:0000313" key="5">
    <source>
        <dbReference type="Proteomes" id="UP000434036"/>
    </source>
</evidence>
<dbReference type="InterPro" id="IPR000160">
    <property type="entry name" value="GGDEF_dom"/>
</dbReference>
<dbReference type="SUPFAM" id="SSF55073">
    <property type="entry name" value="Nucleotide cyclase"/>
    <property type="match status" value="1"/>
</dbReference>
<dbReference type="GO" id="GO:0071111">
    <property type="term" value="F:cyclic-guanylate-specific phosphodiesterase activity"/>
    <property type="evidence" value="ECO:0007669"/>
    <property type="project" value="InterPro"/>
</dbReference>
<keyword evidence="1" id="KW-1133">Transmembrane helix</keyword>
<dbReference type="Gene3D" id="3.30.450.20">
    <property type="entry name" value="PAS domain"/>
    <property type="match status" value="1"/>
</dbReference>
<keyword evidence="5" id="KW-1185">Reference proteome</keyword>
<proteinExistence type="predicted"/>
<dbReference type="InterPro" id="IPR043128">
    <property type="entry name" value="Rev_trsase/Diguanyl_cyclase"/>
</dbReference>